<comment type="caution">
    <text evidence="2">The sequence shown here is derived from an EMBL/GenBank/DDBJ whole genome shotgun (WGS) entry which is preliminary data.</text>
</comment>
<evidence type="ECO:0000256" key="1">
    <source>
        <dbReference type="SAM" id="MobiDB-lite"/>
    </source>
</evidence>
<gene>
    <name evidence="2" type="ORF">GCM10023165_43570</name>
</gene>
<proteinExistence type="predicted"/>
<organism evidence="2 3">
    <name type="scientific">Variovorax defluvii</name>
    <dbReference type="NCBI Taxonomy" id="913761"/>
    <lineage>
        <taxon>Bacteria</taxon>
        <taxon>Pseudomonadati</taxon>
        <taxon>Pseudomonadota</taxon>
        <taxon>Betaproteobacteria</taxon>
        <taxon>Burkholderiales</taxon>
        <taxon>Comamonadaceae</taxon>
        <taxon>Variovorax</taxon>
    </lineage>
</organism>
<protein>
    <recommendedName>
        <fullName evidence="4">Leucine rich repeat (LRR) protein</fullName>
    </recommendedName>
</protein>
<feature type="region of interest" description="Disordered" evidence="1">
    <location>
        <begin position="497"/>
        <end position="517"/>
    </location>
</feature>
<evidence type="ECO:0000313" key="2">
    <source>
        <dbReference type="EMBL" id="GAA4353391.1"/>
    </source>
</evidence>
<accession>A0ABP8I838</accession>
<evidence type="ECO:0008006" key="4">
    <source>
        <dbReference type="Google" id="ProtNLM"/>
    </source>
</evidence>
<evidence type="ECO:0000313" key="3">
    <source>
        <dbReference type="Proteomes" id="UP001500975"/>
    </source>
</evidence>
<keyword evidence="3" id="KW-1185">Reference proteome</keyword>
<dbReference type="Gene3D" id="3.80.10.10">
    <property type="entry name" value="Ribonuclease Inhibitor"/>
    <property type="match status" value="1"/>
</dbReference>
<dbReference type="EMBL" id="BAABGJ010000077">
    <property type="protein sequence ID" value="GAA4353391.1"/>
    <property type="molecule type" value="Genomic_DNA"/>
</dbReference>
<reference evidence="3" key="1">
    <citation type="journal article" date="2019" name="Int. J. Syst. Evol. Microbiol.">
        <title>The Global Catalogue of Microorganisms (GCM) 10K type strain sequencing project: providing services to taxonomists for standard genome sequencing and annotation.</title>
        <authorList>
            <consortium name="The Broad Institute Genomics Platform"/>
            <consortium name="The Broad Institute Genome Sequencing Center for Infectious Disease"/>
            <person name="Wu L."/>
            <person name="Ma J."/>
        </authorList>
    </citation>
    <scope>NUCLEOTIDE SEQUENCE [LARGE SCALE GENOMIC DNA]</scope>
    <source>
        <strain evidence="3">JCM 17804</strain>
    </source>
</reference>
<dbReference type="SUPFAM" id="SSF52047">
    <property type="entry name" value="RNI-like"/>
    <property type="match status" value="1"/>
</dbReference>
<dbReference type="PANTHER" id="PTHR47679">
    <property type="entry name" value="PROTEIN TORNADO 1"/>
    <property type="match status" value="1"/>
</dbReference>
<dbReference type="InterPro" id="IPR032675">
    <property type="entry name" value="LRR_dom_sf"/>
</dbReference>
<dbReference type="PANTHER" id="PTHR47679:SF2">
    <property type="entry name" value="C-TERMINAL OF ROC (COR) DOMAIN-CONTAINING PROTEIN"/>
    <property type="match status" value="1"/>
</dbReference>
<dbReference type="Proteomes" id="UP001500975">
    <property type="component" value="Unassembled WGS sequence"/>
</dbReference>
<name>A0ABP8I838_9BURK</name>
<dbReference type="RefSeq" id="WP_345540579.1">
    <property type="nucleotide sequence ID" value="NZ_BAABGJ010000077.1"/>
</dbReference>
<sequence>MNPLGQRDFTKFPPVSSNSSNWIENLPLTLKTPSTHRSRAFSALINKFFQNPQRTPQAVELNAFFVECMFHGETTVLIDVLPQIELLDINFKSANGNLSIALNTLLDALTITLGRNPISKFCLVQQQFRGKDEIHMLFEILSRMPALQSVDIHSCAFDLTPDLGPCARLPLKSLYFGHMKDALPVLEKILLASQLTELHLISLDGSPEQHVSIAEALTKQTTIATLGFKSCKTIEPYFAFLAKQSTIQNLCLYNIPLLDEDCSQLHIALQDKSTLTHLSLRGCWPSLGRGLNSEAPGLAQLLSLESLCDLDLARNFLFAPAAPVLLSLAAHPKLQTLDLDQCNMDDQCIHALASVFEKNEILTCVTLPYLRDECYKPLVGAIQANNTLQSLSNPHLDKLAEMLQAHFPAKHPNYAALVTQVSANFRKRMERDHEDKAALIGGNMRALLAGLRGVGSGAVPSDVAAYAAQFAIRMNGEEAMLMTLPLLNKSAHEEGLKARDRIQRGRPPHEKPDDNMH</sequence>